<dbReference type="Pfam" id="PF00908">
    <property type="entry name" value="dTDP_sugar_isom"/>
    <property type="match status" value="1"/>
</dbReference>
<evidence type="ECO:0000256" key="3">
    <source>
        <dbReference type="ARBA" id="ARBA00012098"/>
    </source>
</evidence>
<dbReference type="PANTHER" id="PTHR21047:SF2">
    <property type="entry name" value="THYMIDINE DIPHOSPHO-4-KETO-RHAMNOSE 3,5-EPIMERASE"/>
    <property type="match status" value="1"/>
</dbReference>
<comment type="subunit">
    <text evidence="7">Homodimer.</text>
</comment>
<dbReference type="NCBIfam" id="TIGR01221">
    <property type="entry name" value="rmlC"/>
    <property type="match status" value="1"/>
</dbReference>
<dbReference type="InterPro" id="IPR000888">
    <property type="entry name" value="RmlC-like"/>
</dbReference>
<evidence type="ECO:0000256" key="7">
    <source>
        <dbReference type="RuleBase" id="RU364069"/>
    </source>
</evidence>
<dbReference type="SUPFAM" id="SSF51182">
    <property type="entry name" value="RmlC-like cupins"/>
    <property type="match status" value="1"/>
</dbReference>
<evidence type="ECO:0000256" key="2">
    <source>
        <dbReference type="ARBA" id="ARBA00001997"/>
    </source>
</evidence>
<feature type="active site" description="Proton donor" evidence="5">
    <location>
        <position position="134"/>
    </location>
</feature>
<gene>
    <name evidence="8" type="ORF">L288_20355</name>
</gene>
<name>T0GD55_9SPHN</name>
<evidence type="ECO:0000313" key="8">
    <source>
        <dbReference type="EMBL" id="EQA98606.1"/>
    </source>
</evidence>
<comment type="pathway">
    <text evidence="7">Carbohydrate biosynthesis; dTDP-L-rhamnose biosynthesis.</text>
</comment>
<dbReference type="CDD" id="cd00438">
    <property type="entry name" value="cupin_RmlC"/>
    <property type="match status" value="1"/>
</dbReference>
<dbReference type="GO" id="GO:0019305">
    <property type="term" value="P:dTDP-rhamnose biosynthetic process"/>
    <property type="evidence" value="ECO:0007669"/>
    <property type="project" value="UniProtKB-UniRule"/>
</dbReference>
<sequence length="189" mass="20994">MSVEIQSTILAGVQLLTPRHIGDDRGYFAEIFRADLFAEHIGAYFFVQDNESRSVRQGTIRGLHFQSEPHAQGKLVRCSAGALFDVAVDIRQGSPTYGQWVAETLTPDNGKQLWIPPGFAHGFCSLEPDTVICYKVTGYYSAGCDKGLRWDDPAIGITWPDVADPDTLSPKDRQQPLLAELPAYFTWSE</sequence>
<evidence type="ECO:0000256" key="6">
    <source>
        <dbReference type="PIRSR" id="PIRSR600888-3"/>
    </source>
</evidence>
<evidence type="ECO:0000313" key="9">
    <source>
        <dbReference type="Proteomes" id="UP000015525"/>
    </source>
</evidence>
<keyword evidence="7" id="KW-0413">Isomerase</keyword>
<comment type="similarity">
    <text evidence="7">Belongs to the dTDP-4-dehydrorhamnose 3,5-epimerase family.</text>
</comment>
<comment type="function">
    <text evidence="2 7">Catalyzes the epimerization of the C3' and C5'positions of dTDP-6-deoxy-D-xylo-4-hexulose, forming dTDP-6-deoxy-L-lyxo-4-hexulose.</text>
</comment>
<dbReference type="PATRIC" id="fig|1329909.3.peg.3918"/>
<dbReference type="EC" id="5.1.3.13" evidence="3 7"/>
<dbReference type="Proteomes" id="UP000015525">
    <property type="component" value="Unassembled WGS sequence"/>
</dbReference>
<keyword evidence="9" id="KW-1185">Reference proteome</keyword>
<proteinExistence type="inferred from homology"/>
<dbReference type="Gene3D" id="2.60.120.10">
    <property type="entry name" value="Jelly Rolls"/>
    <property type="match status" value="1"/>
</dbReference>
<dbReference type="GO" id="GO:0005829">
    <property type="term" value="C:cytosol"/>
    <property type="evidence" value="ECO:0007669"/>
    <property type="project" value="TreeGrafter"/>
</dbReference>
<evidence type="ECO:0000256" key="4">
    <source>
        <dbReference type="ARBA" id="ARBA00019595"/>
    </source>
</evidence>
<protein>
    <recommendedName>
        <fullName evidence="4 7">dTDP-4-dehydrorhamnose 3,5-epimerase</fullName>
        <ecNumber evidence="3 7">5.1.3.13</ecNumber>
    </recommendedName>
    <alternativeName>
        <fullName evidence="7">Thymidine diphospho-4-keto-rhamnose 3,5-epimerase</fullName>
    </alternativeName>
</protein>
<dbReference type="PANTHER" id="PTHR21047">
    <property type="entry name" value="DTDP-6-DEOXY-D-GLUCOSE-3,5 EPIMERASE"/>
    <property type="match status" value="1"/>
</dbReference>
<comment type="catalytic activity">
    <reaction evidence="1 7">
        <text>dTDP-4-dehydro-6-deoxy-alpha-D-glucose = dTDP-4-dehydro-beta-L-rhamnose</text>
        <dbReference type="Rhea" id="RHEA:16969"/>
        <dbReference type="ChEBI" id="CHEBI:57649"/>
        <dbReference type="ChEBI" id="CHEBI:62830"/>
        <dbReference type="EC" id="5.1.3.13"/>
    </reaction>
</comment>
<dbReference type="GO" id="GO:0000271">
    <property type="term" value="P:polysaccharide biosynthetic process"/>
    <property type="evidence" value="ECO:0007669"/>
    <property type="project" value="TreeGrafter"/>
</dbReference>
<dbReference type="EMBL" id="ATHO01000171">
    <property type="protein sequence ID" value="EQA98606.1"/>
    <property type="molecule type" value="Genomic_DNA"/>
</dbReference>
<reference evidence="8 9" key="1">
    <citation type="journal article" date="2013" name="Genome Announc.">
        <title>Draft Genome Sequence of Sphingobium quisquiliarum Strain P25T, a Novel Hexachlorocyclohexane (HCH)-Degrading Bacterium Isolated from an HCH Dumpsite.</title>
        <authorList>
            <person name="Kumar Singh A."/>
            <person name="Sangwan N."/>
            <person name="Sharma A."/>
            <person name="Gupta V."/>
            <person name="Khurana J.P."/>
            <person name="Lal R."/>
        </authorList>
    </citation>
    <scope>NUCLEOTIDE SEQUENCE [LARGE SCALE GENOMIC DNA]</scope>
    <source>
        <strain evidence="8 9">P25</strain>
    </source>
</reference>
<feature type="active site" description="Proton acceptor" evidence="5">
    <location>
        <position position="64"/>
    </location>
</feature>
<evidence type="ECO:0000256" key="5">
    <source>
        <dbReference type="PIRSR" id="PIRSR600888-1"/>
    </source>
</evidence>
<dbReference type="InterPro" id="IPR014710">
    <property type="entry name" value="RmlC-like_jellyroll"/>
</dbReference>
<accession>T0GD55</accession>
<dbReference type="UniPathway" id="UPA00124"/>
<organism evidence="8 9">
    <name type="scientific">Sphingobium quisquiliarum P25</name>
    <dbReference type="NCBI Taxonomy" id="1329909"/>
    <lineage>
        <taxon>Bacteria</taxon>
        <taxon>Pseudomonadati</taxon>
        <taxon>Pseudomonadota</taxon>
        <taxon>Alphaproteobacteria</taxon>
        <taxon>Sphingomonadales</taxon>
        <taxon>Sphingomonadaceae</taxon>
        <taxon>Sphingobium</taxon>
    </lineage>
</organism>
<dbReference type="AlphaFoldDB" id="T0GD55"/>
<comment type="caution">
    <text evidence="8">The sequence shown here is derived from an EMBL/GenBank/DDBJ whole genome shotgun (WGS) entry which is preliminary data.</text>
</comment>
<feature type="site" description="Participates in a stacking interaction with the thymidine ring of dTDP-4-oxo-6-deoxyglucose" evidence="6">
    <location>
        <position position="140"/>
    </location>
</feature>
<dbReference type="RefSeq" id="WP_021240047.1">
    <property type="nucleotide sequence ID" value="NZ_ATHO01000171.1"/>
</dbReference>
<dbReference type="InterPro" id="IPR011051">
    <property type="entry name" value="RmlC_Cupin_sf"/>
</dbReference>
<dbReference type="GO" id="GO:0008830">
    <property type="term" value="F:dTDP-4-dehydrorhamnose 3,5-epimerase activity"/>
    <property type="evidence" value="ECO:0007669"/>
    <property type="project" value="UniProtKB-UniRule"/>
</dbReference>
<evidence type="ECO:0000256" key="1">
    <source>
        <dbReference type="ARBA" id="ARBA00001298"/>
    </source>
</evidence>